<comment type="caution">
    <text evidence="2">The sequence shown here is derived from an EMBL/GenBank/DDBJ whole genome shotgun (WGS) entry which is preliminary data.</text>
</comment>
<evidence type="ECO:0000313" key="2">
    <source>
        <dbReference type="EMBL" id="KAG7818778.1"/>
    </source>
</evidence>
<dbReference type="Proteomes" id="UP001196530">
    <property type="component" value="Unassembled WGS sequence"/>
</dbReference>
<organism evidence="2 4">
    <name type="scientific">Pichia angusta</name>
    <name type="common">Yeast</name>
    <name type="synonym">Hansenula polymorpha</name>
    <dbReference type="NCBI Taxonomy" id="870730"/>
    <lineage>
        <taxon>Eukaryota</taxon>
        <taxon>Fungi</taxon>
        <taxon>Dikarya</taxon>
        <taxon>Ascomycota</taxon>
        <taxon>Saccharomycotina</taxon>
        <taxon>Pichiomycetes</taxon>
        <taxon>Pichiales</taxon>
        <taxon>Pichiaceae</taxon>
        <taxon>Ogataea</taxon>
    </lineage>
</organism>
<dbReference type="GeneID" id="66126697"/>
<name>A0AAN6DEZ4_PICAN</name>
<evidence type="ECO:0000313" key="5">
    <source>
        <dbReference type="Proteomes" id="UP001197328"/>
    </source>
</evidence>
<dbReference type="EMBL" id="JAHLUX010000005">
    <property type="protein sequence ID" value="KAG7818778.1"/>
    <property type="molecule type" value="Genomic_DNA"/>
</dbReference>
<reference evidence="2 5" key="1">
    <citation type="journal article" date="2021" name="G3 (Bethesda)">
        <title>Genomic diversity, chromosomal rearrangements, and interspecies hybridization in the ogataea polymorpha species complex.</title>
        <authorList>
            <person name="Hanson S.J."/>
            <person name="Cinneide E.O."/>
            <person name="Salzberg L.I."/>
            <person name="Wolfe K.H."/>
            <person name="McGowan J."/>
            <person name="Fitzpatrick D.A."/>
            <person name="Matlin K."/>
        </authorList>
    </citation>
    <scope>NUCLEOTIDE SEQUENCE</scope>
    <source>
        <strain evidence="3">51-138</strain>
        <strain evidence="2">61-244</strain>
    </source>
</reference>
<dbReference type="Proteomes" id="UP001197328">
    <property type="component" value="Unassembled WGS sequence"/>
</dbReference>
<feature type="region of interest" description="Disordered" evidence="1">
    <location>
        <begin position="39"/>
        <end position="60"/>
    </location>
</feature>
<evidence type="ECO:0000313" key="3">
    <source>
        <dbReference type="EMBL" id="KAG7850739.1"/>
    </source>
</evidence>
<sequence>MSLANSPMLEKSSLTKLFPVSGLIDLIVENTAIDCLNSSNSSRTDESRYVNSSQEASSSALSPVAANAHKLSCFDGTKRSQIIRSTIVCSSVLAEG</sequence>
<dbReference type="EMBL" id="JAHLVD010000003">
    <property type="protein sequence ID" value="KAG7850739.1"/>
    <property type="molecule type" value="Genomic_DNA"/>
</dbReference>
<protein>
    <submittedName>
        <fullName evidence="2">Uncharacterized protein</fullName>
    </submittedName>
</protein>
<evidence type="ECO:0000313" key="4">
    <source>
        <dbReference type="Proteomes" id="UP001196530"/>
    </source>
</evidence>
<accession>A0AAN6DEZ4</accession>
<dbReference type="RefSeq" id="XP_043059800.1">
    <property type="nucleotide sequence ID" value="XM_043203145.1"/>
</dbReference>
<evidence type="ECO:0000256" key="1">
    <source>
        <dbReference type="SAM" id="MobiDB-lite"/>
    </source>
</evidence>
<proteinExistence type="predicted"/>
<gene>
    <name evidence="2" type="ORF">KL928_002646</name>
    <name evidence="3" type="ORF">KL940_001316</name>
</gene>
<dbReference type="AlphaFoldDB" id="A0AAN6DEZ4"/>
<keyword evidence="5" id="KW-1185">Reference proteome</keyword>